<organism evidence="2">
    <name type="scientific">marine sediment metagenome</name>
    <dbReference type="NCBI Taxonomy" id="412755"/>
    <lineage>
        <taxon>unclassified sequences</taxon>
        <taxon>metagenomes</taxon>
        <taxon>ecological metagenomes</taxon>
    </lineage>
</organism>
<accession>X0XLK1</accession>
<comment type="caution">
    <text evidence="2">The sequence shown here is derived from an EMBL/GenBank/DDBJ whole genome shotgun (WGS) entry which is preliminary data.</text>
</comment>
<evidence type="ECO:0000256" key="1">
    <source>
        <dbReference type="SAM" id="MobiDB-lite"/>
    </source>
</evidence>
<proteinExistence type="predicted"/>
<feature type="non-terminal residue" evidence="2">
    <location>
        <position position="59"/>
    </location>
</feature>
<reference evidence="2" key="1">
    <citation type="journal article" date="2014" name="Front. Microbiol.">
        <title>High frequency of phylogenetically diverse reductive dehalogenase-homologous genes in deep subseafloor sedimentary metagenomes.</title>
        <authorList>
            <person name="Kawai M."/>
            <person name="Futagami T."/>
            <person name="Toyoda A."/>
            <person name="Takaki Y."/>
            <person name="Nishi S."/>
            <person name="Hori S."/>
            <person name="Arai W."/>
            <person name="Tsubouchi T."/>
            <person name="Morono Y."/>
            <person name="Uchiyama I."/>
            <person name="Ito T."/>
            <person name="Fujiyama A."/>
            <person name="Inagaki F."/>
            <person name="Takami H."/>
        </authorList>
    </citation>
    <scope>NUCLEOTIDE SEQUENCE</scope>
    <source>
        <strain evidence="2">Expedition CK06-06</strain>
    </source>
</reference>
<sequence>MSYPPNLLYLAVSQALGTIIDYNRPVANGSGQTNPLCESCHGEGNSPNRAPDGGSWSDQ</sequence>
<dbReference type="AlphaFoldDB" id="X0XLK1"/>
<dbReference type="EMBL" id="BARS01044442">
    <property type="protein sequence ID" value="GAG36212.1"/>
    <property type="molecule type" value="Genomic_DNA"/>
</dbReference>
<name>X0XLK1_9ZZZZ</name>
<gene>
    <name evidence="2" type="ORF">S01H1_67140</name>
</gene>
<feature type="region of interest" description="Disordered" evidence="1">
    <location>
        <begin position="24"/>
        <end position="59"/>
    </location>
</feature>
<evidence type="ECO:0000313" key="2">
    <source>
        <dbReference type="EMBL" id="GAG36212.1"/>
    </source>
</evidence>
<protein>
    <submittedName>
        <fullName evidence="2">Uncharacterized protein</fullName>
    </submittedName>
</protein>